<dbReference type="AlphaFoldDB" id="A0A9P6HLA4"/>
<reference evidence="2" key="1">
    <citation type="journal article" date="2020" name="Nat. Commun.">
        <title>Large-scale genome sequencing of mycorrhizal fungi provides insights into the early evolution of symbiotic traits.</title>
        <authorList>
            <person name="Miyauchi S."/>
            <person name="Kiss E."/>
            <person name="Kuo A."/>
            <person name="Drula E."/>
            <person name="Kohler A."/>
            <person name="Sanchez-Garcia M."/>
            <person name="Morin E."/>
            <person name="Andreopoulos B."/>
            <person name="Barry K.W."/>
            <person name="Bonito G."/>
            <person name="Buee M."/>
            <person name="Carver A."/>
            <person name="Chen C."/>
            <person name="Cichocki N."/>
            <person name="Clum A."/>
            <person name="Culley D."/>
            <person name="Crous P.W."/>
            <person name="Fauchery L."/>
            <person name="Girlanda M."/>
            <person name="Hayes R.D."/>
            <person name="Keri Z."/>
            <person name="LaButti K."/>
            <person name="Lipzen A."/>
            <person name="Lombard V."/>
            <person name="Magnuson J."/>
            <person name="Maillard F."/>
            <person name="Murat C."/>
            <person name="Nolan M."/>
            <person name="Ohm R.A."/>
            <person name="Pangilinan J."/>
            <person name="Pereira M.F."/>
            <person name="Perotto S."/>
            <person name="Peter M."/>
            <person name="Pfister S."/>
            <person name="Riley R."/>
            <person name="Sitrit Y."/>
            <person name="Stielow J.B."/>
            <person name="Szollosi G."/>
            <person name="Zifcakova L."/>
            <person name="Stursova M."/>
            <person name="Spatafora J.W."/>
            <person name="Tedersoo L."/>
            <person name="Vaario L.M."/>
            <person name="Yamada A."/>
            <person name="Yan M."/>
            <person name="Wang P."/>
            <person name="Xu J."/>
            <person name="Bruns T."/>
            <person name="Baldrian P."/>
            <person name="Vilgalys R."/>
            <person name="Dunand C."/>
            <person name="Henrissat B."/>
            <person name="Grigoriev I.V."/>
            <person name="Hibbett D."/>
            <person name="Nagy L.G."/>
            <person name="Martin F.M."/>
        </authorList>
    </citation>
    <scope>NUCLEOTIDE SEQUENCE</scope>
    <source>
        <strain evidence="2">UH-Tt-Lm1</strain>
    </source>
</reference>
<feature type="domain" description="F-box" evidence="1">
    <location>
        <begin position="1"/>
        <end position="44"/>
    </location>
</feature>
<reference evidence="2" key="2">
    <citation type="submission" date="2020-11" db="EMBL/GenBank/DDBJ databases">
        <authorList>
            <consortium name="DOE Joint Genome Institute"/>
            <person name="Kuo A."/>
            <person name="Miyauchi S."/>
            <person name="Kiss E."/>
            <person name="Drula E."/>
            <person name="Kohler A."/>
            <person name="Sanchez-Garcia M."/>
            <person name="Andreopoulos B."/>
            <person name="Barry K.W."/>
            <person name="Bonito G."/>
            <person name="Buee M."/>
            <person name="Carver A."/>
            <person name="Chen C."/>
            <person name="Cichocki N."/>
            <person name="Clum A."/>
            <person name="Culley D."/>
            <person name="Crous P.W."/>
            <person name="Fauchery L."/>
            <person name="Girlanda M."/>
            <person name="Hayes R."/>
            <person name="Keri Z."/>
            <person name="Labutti K."/>
            <person name="Lipzen A."/>
            <person name="Lombard V."/>
            <person name="Magnuson J."/>
            <person name="Maillard F."/>
            <person name="Morin E."/>
            <person name="Murat C."/>
            <person name="Nolan M."/>
            <person name="Ohm R."/>
            <person name="Pangilinan J."/>
            <person name="Pereira M."/>
            <person name="Perotto S."/>
            <person name="Peter M."/>
            <person name="Riley R."/>
            <person name="Sitrit Y."/>
            <person name="Stielow B."/>
            <person name="Szollosi G."/>
            <person name="Zifcakova L."/>
            <person name="Stursova M."/>
            <person name="Spatafora J.W."/>
            <person name="Tedersoo L."/>
            <person name="Vaario L.-M."/>
            <person name="Yamada A."/>
            <person name="Yan M."/>
            <person name="Wang P."/>
            <person name="Xu J."/>
            <person name="Bruns T."/>
            <person name="Baldrian P."/>
            <person name="Vilgalys R."/>
            <person name="Henrissat B."/>
            <person name="Grigoriev I.V."/>
            <person name="Hibbett D."/>
            <person name="Nagy L.G."/>
            <person name="Martin F.M."/>
        </authorList>
    </citation>
    <scope>NUCLEOTIDE SEQUENCE</scope>
    <source>
        <strain evidence="2">UH-Tt-Lm1</strain>
    </source>
</reference>
<evidence type="ECO:0000259" key="1">
    <source>
        <dbReference type="PROSITE" id="PS50181"/>
    </source>
</evidence>
<protein>
    <recommendedName>
        <fullName evidence="1">F-box domain-containing protein</fullName>
    </recommendedName>
</protein>
<name>A0A9P6HLA4_9AGAM</name>
<proteinExistence type="predicted"/>
<organism evidence="2 3">
    <name type="scientific">Thelephora terrestris</name>
    <dbReference type="NCBI Taxonomy" id="56493"/>
    <lineage>
        <taxon>Eukaryota</taxon>
        <taxon>Fungi</taxon>
        <taxon>Dikarya</taxon>
        <taxon>Basidiomycota</taxon>
        <taxon>Agaricomycotina</taxon>
        <taxon>Agaricomycetes</taxon>
        <taxon>Thelephorales</taxon>
        <taxon>Thelephoraceae</taxon>
        <taxon>Thelephora</taxon>
    </lineage>
</organism>
<dbReference type="InterPro" id="IPR036047">
    <property type="entry name" value="F-box-like_dom_sf"/>
</dbReference>
<dbReference type="InterPro" id="IPR001810">
    <property type="entry name" value="F-box_dom"/>
</dbReference>
<sequence>MEIVVDDILIRVLGMLHPEDVLSIRQTSKRLKAITHLRTIWQDQFRFEVLCKGLPVPGTAIPLQKMSALDLEWRTRLAVQVQKMWTRPVCPLRPVLHRSIPAAYQVALRNGGRELLTLHTGRFIIWNLEDVKELAAKNIIREHCLGSHTVWKIHKDHGRLGATAIADSSGKDVFIFKGSLGGSPLRRQYRGRVLGLLNQFILTSTHPESGGDIYIYNWTSTSFGYITIRAEPFFASVSFGDVITFTEFDSRLLVLRETCLEIYPVPTLPEKGRSTILKPVQAFLLPFPVQFPVACSPCTPSELPNGDLALPSKSKHAKTLSESICYQIAGTREVRGCILTRNTASEAKDAPYFRLDSNPFTTVKDCACIRVGHSGRGVWLDSRNNVYRCNTVSMVTPGGGEYPTLDVGLQGSMPLCTLPGILKDQQGDLSLDFDEGMGRIVYCDEAGLVSVVDVV</sequence>
<dbReference type="Proteomes" id="UP000736335">
    <property type="component" value="Unassembled WGS sequence"/>
</dbReference>
<comment type="caution">
    <text evidence="2">The sequence shown here is derived from an EMBL/GenBank/DDBJ whole genome shotgun (WGS) entry which is preliminary data.</text>
</comment>
<dbReference type="CDD" id="cd09917">
    <property type="entry name" value="F-box_SF"/>
    <property type="match status" value="1"/>
</dbReference>
<keyword evidence="3" id="KW-1185">Reference proteome</keyword>
<accession>A0A9P6HLA4</accession>
<dbReference type="PROSITE" id="PS50181">
    <property type="entry name" value="FBOX"/>
    <property type="match status" value="1"/>
</dbReference>
<gene>
    <name evidence="2" type="ORF">BJ322DRAFT_1019038</name>
</gene>
<dbReference type="SUPFAM" id="SSF81383">
    <property type="entry name" value="F-box domain"/>
    <property type="match status" value="1"/>
</dbReference>
<dbReference type="OrthoDB" id="2688364at2759"/>
<evidence type="ECO:0000313" key="3">
    <source>
        <dbReference type="Proteomes" id="UP000736335"/>
    </source>
</evidence>
<dbReference type="EMBL" id="WIUZ02000004">
    <property type="protein sequence ID" value="KAF9788491.1"/>
    <property type="molecule type" value="Genomic_DNA"/>
</dbReference>
<evidence type="ECO:0000313" key="2">
    <source>
        <dbReference type="EMBL" id="KAF9788491.1"/>
    </source>
</evidence>